<comment type="caution">
    <text evidence="1">The sequence shown here is derived from an EMBL/GenBank/DDBJ whole genome shotgun (WGS) entry which is preliminary data.</text>
</comment>
<keyword evidence="2" id="KW-1185">Reference proteome</keyword>
<reference evidence="1 2" key="1">
    <citation type="journal article" date="2014" name="BMC Genomics">
        <title>Adaptive genomic structural variation in the grape powdery mildew pathogen, Erysiphe necator.</title>
        <authorList>
            <person name="Jones L."/>
            <person name="Riaz S."/>
            <person name="Morales-Cruz A."/>
            <person name="Amrine K.C."/>
            <person name="McGuire B."/>
            <person name="Gubler W.D."/>
            <person name="Walker M.A."/>
            <person name="Cantu D."/>
        </authorList>
    </citation>
    <scope>NUCLEOTIDE SEQUENCE [LARGE SCALE GENOMIC DNA]</scope>
    <source>
        <strain evidence="2">c</strain>
    </source>
</reference>
<evidence type="ECO:0000313" key="1">
    <source>
        <dbReference type="EMBL" id="KHJ34547.1"/>
    </source>
</evidence>
<dbReference type="EMBL" id="JNVN01000820">
    <property type="protein sequence ID" value="KHJ34547.1"/>
    <property type="molecule type" value="Genomic_DNA"/>
</dbReference>
<dbReference type="HOGENOM" id="CLU_018153_3_3_1"/>
<dbReference type="Proteomes" id="UP000030854">
    <property type="component" value="Unassembled WGS sequence"/>
</dbReference>
<organism evidence="1 2">
    <name type="scientific">Uncinula necator</name>
    <name type="common">Grape powdery mildew</name>
    <dbReference type="NCBI Taxonomy" id="52586"/>
    <lineage>
        <taxon>Eukaryota</taxon>
        <taxon>Fungi</taxon>
        <taxon>Dikarya</taxon>
        <taxon>Ascomycota</taxon>
        <taxon>Pezizomycotina</taxon>
        <taxon>Leotiomycetes</taxon>
        <taxon>Erysiphales</taxon>
        <taxon>Erysiphaceae</taxon>
        <taxon>Erysiphe</taxon>
    </lineage>
</organism>
<gene>
    <name evidence="1" type="ORF">EV44_g3917</name>
</gene>
<protein>
    <submittedName>
        <fullName evidence="1">Putative eka-like protein</fullName>
    </submittedName>
</protein>
<dbReference type="AlphaFoldDB" id="A0A0B1P771"/>
<sequence length="310" mass="34765">MEVKLVVSRFIPQELAEIVAMRQCHERVWHARILICTSVISNIDSTLADFKNEISKDEAAALQIYLRPPRENETTKLSWKIVTRNGQKKACVINTSSTKSAQAKNANHVEHLNEPKVTNILSLRQPRKGKSISSIMADKRIFLRLPNEHEWRGLSPAGIREVVVKKLAINISPASIGRIKPVHTGFTLSPCNDDAREKILEGQHGLFMTGAKLEPATSCASVTVPTVPVYIRTLQGKVEVRNTMLADEIERVSLIRPSFLKLYGQNNPAAPHRIWMAFFAKAPRPGFRVFDESGPALQKEKTPRILQTIQ</sequence>
<name>A0A0B1P771_UNCNE</name>
<evidence type="ECO:0000313" key="2">
    <source>
        <dbReference type="Proteomes" id="UP000030854"/>
    </source>
</evidence>
<proteinExistence type="predicted"/>
<accession>A0A0B1P771</accession>